<dbReference type="EMBL" id="JACOFV010000001">
    <property type="protein sequence ID" value="MBC3860765.1"/>
    <property type="molecule type" value="Genomic_DNA"/>
</dbReference>
<dbReference type="AlphaFoldDB" id="A0A923HEW9"/>
<accession>A0A923HEW9</accession>
<dbReference type="PANTHER" id="PTHR43428">
    <property type="entry name" value="ARSENATE REDUCTASE"/>
    <property type="match status" value="1"/>
</dbReference>
<feature type="domain" description="Phosphotyrosine protein phosphatase I" evidence="2">
    <location>
        <begin position="6"/>
        <end position="144"/>
    </location>
</feature>
<dbReference type="RefSeq" id="WP_186910692.1">
    <property type="nucleotide sequence ID" value="NZ_JACOFV010000001.1"/>
</dbReference>
<dbReference type="Pfam" id="PF01451">
    <property type="entry name" value="LMWPc"/>
    <property type="match status" value="1"/>
</dbReference>
<dbReference type="InterPro" id="IPR023485">
    <property type="entry name" value="Ptyr_pPase"/>
</dbReference>
<dbReference type="SMART" id="SM00226">
    <property type="entry name" value="LMWPc"/>
    <property type="match status" value="1"/>
</dbReference>
<dbReference type="Gene3D" id="3.40.50.2300">
    <property type="match status" value="1"/>
</dbReference>
<evidence type="ECO:0000313" key="3">
    <source>
        <dbReference type="EMBL" id="MBC3860765.1"/>
    </source>
</evidence>
<sequence length="166" mass="18602">MNDKVYNVLFLCTSNTARSLMAEALLSTMGHGKFRAYSAGSAPTGKIHPLAVEQIKTTEYPIAQLRSKSWDEFANPDAPHMDFIITVCADTAEEACPYWPGHPLTAHWTFEDPSKAGGTEEEQKKIFHKIFRDIMANMHYFVNLPTHLLEKNALHDEIKALGEPNA</sequence>
<gene>
    <name evidence="3" type="ORF">H8K32_01535</name>
</gene>
<comment type="caution">
    <text evidence="3">The sequence shown here is derived from an EMBL/GenBank/DDBJ whole genome shotgun (WGS) entry which is preliminary data.</text>
</comment>
<keyword evidence="1" id="KW-0059">Arsenical resistance</keyword>
<dbReference type="InterPro" id="IPR036196">
    <property type="entry name" value="Ptyr_pPase_sf"/>
</dbReference>
<reference evidence="3" key="1">
    <citation type="submission" date="2020-08" db="EMBL/GenBank/DDBJ databases">
        <title>Novel species isolated from subtropical streams in China.</title>
        <authorList>
            <person name="Lu H."/>
        </authorList>
    </citation>
    <scope>NUCLEOTIDE SEQUENCE</scope>
    <source>
        <strain evidence="3">KACC 12607</strain>
    </source>
</reference>
<dbReference type="PANTHER" id="PTHR43428:SF1">
    <property type="entry name" value="ARSENATE REDUCTASE"/>
    <property type="match status" value="1"/>
</dbReference>
<dbReference type="SUPFAM" id="SSF52788">
    <property type="entry name" value="Phosphotyrosine protein phosphatases I"/>
    <property type="match status" value="1"/>
</dbReference>
<organism evidence="3 4">
    <name type="scientific">Undibacterium jejuense</name>
    <dbReference type="NCBI Taxonomy" id="1344949"/>
    <lineage>
        <taxon>Bacteria</taxon>
        <taxon>Pseudomonadati</taxon>
        <taxon>Pseudomonadota</taxon>
        <taxon>Betaproteobacteria</taxon>
        <taxon>Burkholderiales</taxon>
        <taxon>Oxalobacteraceae</taxon>
        <taxon>Undibacterium</taxon>
    </lineage>
</organism>
<proteinExistence type="predicted"/>
<dbReference type="CDD" id="cd16345">
    <property type="entry name" value="LMWP_ArsC"/>
    <property type="match status" value="1"/>
</dbReference>
<evidence type="ECO:0000256" key="1">
    <source>
        <dbReference type="ARBA" id="ARBA00022849"/>
    </source>
</evidence>
<dbReference type="Proteomes" id="UP000634011">
    <property type="component" value="Unassembled WGS sequence"/>
</dbReference>
<evidence type="ECO:0000313" key="4">
    <source>
        <dbReference type="Proteomes" id="UP000634011"/>
    </source>
</evidence>
<evidence type="ECO:0000259" key="2">
    <source>
        <dbReference type="SMART" id="SM00226"/>
    </source>
</evidence>
<protein>
    <submittedName>
        <fullName evidence="3">Arsenate reductase ArsC</fullName>
    </submittedName>
</protein>
<keyword evidence="4" id="KW-1185">Reference proteome</keyword>
<name>A0A923HEW9_9BURK</name>
<dbReference type="GO" id="GO:0046685">
    <property type="term" value="P:response to arsenic-containing substance"/>
    <property type="evidence" value="ECO:0007669"/>
    <property type="project" value="UniProtKB-KW"/>
</dbReference>